<organism evidence="1 2">
    <name type="scientific">Pluteus cervinus</name>
    <dbReference type="NCBI Taxonomy" id="181527"/>
    <lineage>
        <taxon>Eukaryota</taxon>
        <taxon>Fungi</taxon>
        <taxon>Dikarya</taxon>
        <taxon>Basidiomycota</taxon>
        <taxon>Agaricomycotina</taxon>
        <taxon>Agaricomycetes</taxon>
        <taxon>Agaricomycetidae</taxon>
        <taxon>Agaricales</taxon>
        <taxon>Pluteineae</taxon>
        <taxon>Pluteaceae</taxon>
        <taxon>Pluteus</taxon>
    </lineage>
</organism>
<name>A0ACD3B4R3_9AGAR</name>
<keyword evidence="2" id="KW-1185">Reference proteome</keyword>
<gene>
    <name evidence="1" type="ORF">BDN72DRAFT_762135</name>
</gene>
<dbReference type="Proteomes" id="UP000308600">
    <property type="component" value="Unassembled WGS sequence"/>
</dbReference>
<proteinExistence type="predicted"/>
<evidence type="ECO:0000313" key="2">
    <source>
        <dbReference type="Proteomes" id="UP000308600"/>
    </source>
</evidence>
<sequence>MKRPPPPDLWDLHGQNTLHIDKTRTSLTCEHLITTITTDTKTTEVTIWAIRCRGYSPNAPSFTIAVTDPETAVQALRQSSTWGPNESDIIQQLVSQGYPFHTLYPRPRDRKRGEWSTRSSGSLGFRPPDFKPTPTDYAKYEATRERILTPSITRAALKRGGIIWRLTLEIFESLADAVDVILNPSEASLPCWNGLKIKTRSEGEYVDDLLDREAEYIICGVYDVYVQTNDDTTAEKSWWPKQSAWDSSGLNLGYWTPDCEDWYQHRLSQIRADKAELRSATQWQKSMNQQKKSRQVRQSNRECASKFLEG</sequence>
<evidence type="ECO:0000313" key="1">
    <source>
        <dbReference type="EMBL" id="TFK73105.1"/>
    </source>
</evidence>
<reference evidence="1 2" key="1">
    <citation type="journal article" date="2019" name="Nat. Ecol. Evol.">
        <title>Megaphylogeny resolves global patterns of mushroom evolution.</title>
        <authorList>
            <person name="Varga T."/>
            <person name="Krizsan K."/>
            <person name="Foldi C."/>
            <person name="Dima B."/>
            <person name="Sanchez-Garcia M."/>
            <person name="Sanchez-Ramirez S."/>
            <person name="Szollosi G.J."/>
            <person name="Szarkandi J.G."/>
            <person name="Papp V."/>
            <person name="Albert L."/>
            <person name="Andreopoulos W."/>
            <person name="Angelini C."/>
            <person name="Antonin V."/>
            <person name="Barry K.W."/>
            <person name="Bougher N.L."/>
            <person name="Buchanan P."/>
            <person name="Buyck B."/>
            <person name="Bense V."/>
            <person name="Catcheside P."/>
            <person name="Chovatia M."/>
            <person name="Cooper J."/>
            <person name="Damon W."/>
            <person name="Desjardin D."/>
            <person name="Finy P."/>
            <person name="Geml J."/>
            <person name="Haridas S."/>
            <person name="Hughes K."/>
            <person name="Justo A."/>
            <person name="Karasinski D."/>
            <person name="Kautmanova I."/>
            <person name="Kiss B."/>
            <person name="Kocsube S."/>
            <person name="Kotiranta H."/>
            <person name="LaButti K.M."/>
            <person name="Lechner B.E."/>
            <person name="Liimatainen K."/>
            <person name="Lipzen A."/>
            <person name="Lukacs Z."/>
            <person name="Mihaltcheva S."/>
            <person name="Morgado L.N."/>
            <person name="Niskanen T."/>
            <person name="Noordeloos M.E."/>
            <person name="Ohm R.A."/>
            <person name="Ortiz-Santana B."/>
            <person name="Ovrebo C."/>
            <person name="Racz N."/>
            <person name="Riley R."/>
            <person name="Savchenko A."/>
            <person name="Shiryaev A."/>
            <person name="Soop K."/>
            <person name="Spirin V."/>
            <person name="Szebenyi C."/>
            <person name="Tomsovsky M."/>
            <person name="Tulloss R.E."/>
            <person name="Uehling J."/>
            <person name="Grigoriev I.V."/>
            <person name="Vagvolgyi C."/>
            <person name="Papp T."/>
            <person name="Martin F.M."/>
            <person name="Miettinen O."/>
            <person name="Hibbett D.S."/>
            <person name="Nagy L.G."/>
        </authorList>
    </citation>
    <scope>NUCLEOTIDE SEQUENCE [LARGE SCALE GENOMIC DNA]</scope>
    <source>
        <strain evidence="1 2">NL-1719</strain>
    </source>
</reference>
<dbReference type="EMBL" id="ML208278">
    <property type="protein sequence ID" value="TFK73105.1"/>
    <property type="molecule type" value="Genomic_DNA"/>
</dbReference>
<accession>A0ACD3B4R3</accession>
<protein>
    <submittedName>
        <fullName evidence="1">Uncharacterized protein</fullName>
    </submittedName>
</protein>